<sequence length="130" mass="14480">MDGGRDRPNILAPLRIDVTDLPWPAGKATAIVCLNMIHIAPWSAAEGLIQGAESILGQGGVLFLYGPYRRKGQPTASSNETFDEQLRSRNRDWGLRNVEDVTRYAKLHGFGLPEIHEMPANNLSLVFRRQ</sequence>
<comment type="caution">
    <text evidence="1">The sequence shown here is derived from an EMBL/GenBank/DDBJ whole genome shotgun (WGS) entry which is preliminary data.</text>
</comment>
<dbReference type="EMBL" id="QGGG01000009">
    <property type="protein sequence ID" value="PWJ82236.1"/>
    <property type="molecule type" value="Genomic_DNA"/>
</dbReference>
<organism evidence="1 2">
    <name type="scientific">Pseudaminobacter salicylatoxidans</name>
    <dbReference type="NCBI Taxonomy" id="93369"/>
    <lineage>
        <taxon>Bacteria</taxon>
        <taxon>Pseudomonadati</taxon>
        <taxon>Pseudomonadota</taxon>
        <taxon>Alphaproteobacteria</taxon>
        <taxon>Hyphomicrobiales</taxon>
        <taxon>Phyllobacteriaceae</taxon>
        <taxon>Pseudaminobacter</taxon>
    </lineage>
</organism>
<evidence type="ECO:0000313" key="2">
    <source>
        <dbReference type="Proteomes" id="UP000245396"/>
    </source>
</evidence>
<keyword evidence="2" id="KW-1185">Reference proteome</keyword>
<dbReference type="PANTHER" id="PTHR20974:SF0">
    <property type="entry name" value="UPF0585 PROTEIN CG18661"/>
    <property type="match status" value="1"/>
</dbReference>
<dbReference type="InterPro" id="IPR029063">
    <property type="entry name" value="SAM-dependent_MTases_sf"/>
</dbReference>
<reference evidence="1 2" key="1">
    <citation type="submission" date="2018-05" db="EMBL/GenBank/DDBJ databases">
        <title>Genomic Encyclopedia of Type Strains, Phase IV (KMG-IV): sequencing the most valuable type-strain genomes for metagenomic binning, comparative biology and taxonomic classification.</title>
        <authorList>
            <person name="Goeker M."/>
        </authorList>
    </citation>
    <scope>NUCLEOTIDE SEQUENCE [LARGE SCALE GENOMIC DNA]</scope>
    <source>
        <strain evidence="1 2">DSM 6986</strain>
    </source>
</reference>
<protein>
    <submittedName>
        <fullName evidence="1">Uncharacterized protein DUF938</fullName>
    </submittedName>
</protein>
<dbReference type="PANTHER" id="PTHR20974">
    <property type="entry name" value="UPF0585 PROTEIN CG18661"/>
    <property type="match status" value="1"/>
</dbReference>
<dbReference type="SUPFAM" id="SSF53335">
    <property type="entry name" value="S-adenosyl-L-methionine-dependent methyltransferases"/>
    <property type="match status" value="1"/>
</dbReference>
<accession>A0A316C126</accession>
<name>A0A316C126_PSESE</name>
<dbReference type="Gene3D" id="3.40.50.150">
    <property type="entry name" value="Vaccinia Virus protein VP39"/>
    <property type="match status" value="1"/>
</dbReference>
<gene>
    <name evidence="1" type="ORF">C7441_1092</name>
</gene>
<dbReference type="Pfam" id="PF06080">
    <property type="entry name" value="DUF938"/>
    <property type="match status" value="1"/>
</dbReference>
<dbReference type="InterPro" id="IPR010342">
    <property type="entry name" value="DUF938"/>
</dbReference>
<dbReference type="AlphaFoldDB" id="A0A316C126"/>
<evidence type="ECO:0000313" key="1">
    <source>
        <dbReference type="EMBL" id="PWJ82236.1"/>
    </source>
</evidence>
<dbReference type="Proteomes" id="UP000245396">
    <property type="component" value="Unassembled WGS sequence"/>
</dbReference>
<proteinExistence type="predicted"/>